<keyword evidence="1" id="KW-0812">Transmembrane</keyword>
<feature type="transmembrane region" description="Helical" evidence="1">
    <location>
        <begin position="184"/>
        <end position="201"/>
    </location>
</feature>
<dbReference type="PANTHER" id="PTHR40078:SF1">
    <property type="entry name" value="INTEGRAL MEMBRANE PROTEIN"/>
    <property type="match status" value="1"/>
</dbReference>
<protein>
    <recommendedName>
        <fullName evidence="4">YitT family protein</fullName>
    </recommendedName>
</protein>
<evidence type="ECO:0000313" key="3">
    <source>
        <dbReference type="Proteomes" id="UP000003178"/>
    </source>
</evidence>
<feature type="transmembrane region" description="Helical" evidence="1">
    <location>
        <begin position="89"/>
        <end position="108"/>
    </location>
</feature>
<keyword evidence="1" id="KW-0472">Membrane</keyword>
<feature type="transmembrane region" description="Helical" evidence="1">
    <location>
        <begin position="114"/>
        <end position="135"/>
    </location>
</feature>
<dbReference type="PANTHER" id="PTHR40078">
    <property type="entry name" value="INTEGRAL MEMBRANE PROTEIN-RELATED"/>
    <property type="match status" value="1"/>
</dbReference>
<dbReference type="EMBL" id="ABWP01000071">
    <property type="protein sequence ID" value="EEA84509.1"/>
    <property type="molecule type" value="Genomic_DNA"/>
</dbReference>
<reference evidence="2 3" key="1">
    <citation type="submission" date="2008-09" db="EMBL/GenBank/DDBJ databases">
        <authorList>
            <person name="Fulton L."/>
            <person name="Clifton S."/>
            <person name="Fulton B."/>
            <person name="Xu J."/>
            <person name="Minx P."/>
            <person name="Pepin K.H."/>
            <person name="Johnson M."/>
            <person name="Thiruvilangam P."/>
            <person name="Bhonagiri V."/>
            <person name="Nash W.E."/>
            <person name="Mardis E.R."/>
            <person name="Wilson R.K."/>
        </authorList>
    </citation>
    <scope>NUCLEOTIDE SEQUENCE [LARGE SCALE GENOMIC DNA]</scope>
    <source>
        <strain evidence="2 3">DSM 13275</strain>
    </source>
</reference>
<gene>
    <name evidence="2" type="ORF">CLOHIR_01909</name>
</gene>
<dbReference type="Pfam" id="PF19700">
    <property type="entry name" value="DUF6198"/>
    <property type="match status" value="1"/>
</dbReference>
<name>B6G1A3_PEPHT</name>
<evidence type="ECO:0000313" key="2">
    <source>
        <dbReference type="EMBL" id="EEA84509.1"/>
    </source>
</evidence>
<keyword evidence="3" id="KW-1185">Reference proteome</keyword>
<organism evidence="2 3">
    <name type="scientific">Peptacetobacter hiranonis (strain DSM 13275 / JCM 10541 / KCTC 15199 / TO-931)</name>
    <name type="common">Clostridium hiranonis</name>
    <dbReference type="NCBI Taxonomy" id="500633"/>
    <lineage>
        <taxon>Bacteria</taxon>
        <taxon>Bacillati</taxon>
        <taxon>Bacillota</taxon>
        <taxon>Clostridia</taxon>
        <taxon>Peptostreptococcales</taxon>
        <taxon>Peptostreptococcaceae</taxon>
        <taxon>Peptacetobacter</taxon>
    </lineage>
</organism>
<dbReference type="Proteomes" id="UP000003178">
    <property type="component" value="Unassembled WGS sequence"/>
</dbReference>
<dbReference type="STRING" id="500633.CLOHIR_01909"/>
<proteinExistence type="predicted"/>
<dbReference type="InterPro" id="IPR038750">
    <property type="entry name" value="YczE/YyaS-like"/>
</dbReference>
<feature type="transmembrane region" description="Helical" evidence="1">
    <location>
        <begin position="20"/>
        <end position="38"/>
    </location>
</feature>
<evidence type="ECO:0008006" key="4">
    <source>
        <dbReference type="Google" id="ProtNLM"/>
    </source>
</evidence>
<reference evidence="2 3" key="2">
    <citation type="submission" date="2008-10" db="EMBL/GenBank/DDBJ databases">
        <title>Draft genome sequence of Clostridium hiranonis (DSM 13275).</title>
        <authorList>
            <person name="Sudarsanam P."/>
            <person name="Ley R."/>
            <person name="Guruge J."/>
            <person name="Turnbaugh P.J."/>
            <person name="Mahowald M."/>
            <person name="Liep D."/>
            <person name="Gordon J."/>
        </authorList>
    </citation>
    <scope>NUCLEOTIDE SEQUENCE [LARGE SCALE GENOMIC DNA]</scope>
    <source>
        <strain evidence="2 3">DSM 13275</strain>
    </source>
</reference>
<accession>B6G1A3</accession>
<feature type="transmembrane region" description="Helical" evidence="1">
    <location>
        <begin position="58"/>
        <end position="80"/>
    </location>
</feature>
<dbReference type="HOGENOM" id="CLU_083843_0_1_9"/>
<dbReference type="eggNOG" id="COG2364">
    <property type="taxonomic scope" value="Bacteria"/>
</dbReference>
<comment type="caution">
    <text evidence="2">The sequence shown here is derived from an EMBL/GenBank/DDBJ whole genome shotgun (WGS) entry which is preliminary data.</text>
</comment>
<keyword evidence="1" id="KW-1133">Transmembrane helix</keyword>
<sequence>MKFVKWMVYNAMFKTIGSKVAKLVIGLFICSIGIVMTINANLGMQPWDVLHQGLSNKLGITIGTATIIVASLTMIADFIFGDNIGWGTVANMVLVGLFMDMIIYSGYIPTAGSLVSGLALLIGGLIVLSFGMVLYMDSGLGSGPRDGLMVCLQKKTGKSANVVKVTMDISALAIGILLGGKVGIGTIISAFGLGLAIKVVFKACRFDGTKVENRYIIDDIRYVKRVSEHFIK</sequence>
<dbReference type="AlphaFoldDB" id="B6G1A3"/>
<evidence type="ECO:0000256" key="1">
    <source>
        <dbReference type="SAM" id="Phobius"/>
    </source>
</evidence>